<dbReference type="GO" id="GO:0030160">
    <property type="term" value="F:synaptic receptor adaptor activity"/>
    <property type="evidence" value="ECO:0007669"/>
    <property type="project" value="TreeGrafter"/>
</dbReference>
<reference evidence="7 8" key="1">
    <citation type="submission" date="2019-03" db="EMBL/GenBank/DDBJ databases">
        <title>Sequencing 25 genomes of Wallemia mellicola.</title>
        <authorList>
            <person name="Gostincar C."/>
        </authorList>
    </citation>
    <scope>NUCLEOTIDE SEQUENCE [LARGE SCALE GENOMIC DNA]</scope>
    <source>
        <strain evidence="7 8">EXF-1262</strain>
    </source>
</reference>
<feature type="domain" description="SH3" evidence="4">
    <location>
        <begin position="384"/>
        <end position="444"/>
    </location>
</feature>
<proteinExistence type="predicted"/>
<dbReference type="InterPro" id="IPR000159">
    <property type="entry name" value="RA_dom"/>
</dbReference>
<feature type="compositionally biased region" description="Polar residues" evidence="3">
    <location>
        <begin position="526"/>
        <end position="548"/>
    </location>
</feature>
<dbReference type="Pfam" id="PF00018">
    <property type="entry name" value="SH3_1"/>
    <property type="match status" value="2"/>
</dbReference>
<dbReference type="CDD" id="cd01786">
    <property type="entry name" value="RA_STE50"/>
    <property type="match status" value="1"/>
</dbReference>
<sequence>MLPLLQDDLRQTNVLSWSESDVSLWLQHLNYSQHLHMFKENEITGEVLVHLAADHEALKDLGIHSVGTRLNILREIYHLKVYFDISLEPEHYVPPCGYGRAISTPTHRSSAELINETKAKVNEYTNLISKVMIQEDRLNALESDYRRLFKTFEATYDELSSIKHTSLSSTTSVNTNTSNALQSFKSPDYEHQLSPTAITVSPAPNSAPANTNTQVDSAKEEDSEDKPSNGLIRQASLGGLSRAKSYKDQEGKAKSNVKVKLDDSCWKVLPAALRKYKIDDDWTKYALFICYGKTERCLSYDERPLQLFQRLKEQGQQPVFMLRHVKELRSPISIALQKQQAKREANSSLTPPPSSSQQQSSPTTNNVASFRNGKALAEVCDSDDIEGYAIAIYPYTADREDEFDVNVSDQFEIVQRAKGWWVVRRESMNEVGWVPTGCLLEVSNLTSSPNQIQILSNSYGATALMNYQPNSKDECGLQKEDKLRVYKKHNHWCYVVKDSNGERGWAPSWCEFYFFDRGDMLTNNADIGSNKSRDTNSANQAGSSQGNMPLSAAGALTAEIDKETSSPSTPG</sequence>
<evidence type="ECO:0000256" key="1">
    <source>
        <dbReference type="ARBA" id="ARBA00022443"/>
    </source>
</evidence>
<evidence type="ECO:0000313" key="7">
    <source>
        <dbReference type="EMBL" id="TIC04671.1"/>
    </source>
</evidence>
<dbReference type="AlphaFoldDB" id="A0A4T0P3J5"/>
<dbReference type="Gene3D" id="2.30.30.40">
    <property type="entry name" value="SH3 Domains"/>
    <property type="match status" value="2"/>
</dbReference>
<accession>A0A4T0P3J5</accession>
<feature type="compositionally biased region" description="Polar residues" evidence="3">
    <location>
        <begin position="198"/>
        <end position="216"/>
    </location>
</feature>
<dbReference type="PROSITE" id="PS50200">
    <property type="entry name" value="RA"/>
    <property type="match status" value="1"/>
</dbReference>
<dbReference type="GO" id="GO:0035255">
    <property type="term" value="F:ionotropic glutamate receptor binding"/>
    <property type="evidence" value="ECO:0007669"/>
    <property type="project" value="TreeGrafter"/>
</dbReference>
<dbReference type="InterPro" id="IPR013761">
    <property type="entry name" value="SAM/pointed_sf"/>
</dbReference>
<dbReference type="InterPro" id="IPR001660">
    <property type="entry name" value="SAM"/>
</dbReference>
<dbReference type="CDD" id="cd00174">
    <property type="entry name" value="SH3"/>
    <property type="match status" value="1"/>
</dbReference>
<dbReference type="Gene3D" id="1.10.150.50">
    <property type="entry name" value="Transcription Factor, Ets-1"/>
    <property type="match status" value="1"/>
</dbReference>
<dbReference type="EMBL" id="SPRH01000002">
    <property type="protein sequence ID" value="TIC04671.1"/>
    <property type="molecule type" value="Genomic_DNA"/>
</dbReference>
<name>A0A4T0P3J5_9BASI</name>
<evidence type="ECO:0000313" key="8">
    <source>
        <dbReference type="Proteomes" id="UP000307169"/>
    </source>
</evidence>
<keyword evidence="1 2" id="KW-0728">SH3 domain</keyword>
<dbReference type="Pfam" id="PF07647">
    <property type="entry name" value="SAM_2"/>
    <property type="match status" value="1"/>
</dbReference>
<comment type="caution">
    <text evidence="7">The sequence shown here is derived from an EMBL/GenBank/DDBJ whole genome shotgun (WGS) entry which is preliminary data.</text>
</comment>
<feature type="compositionally biased region" description="Low complexity" evidence="3">
    <location>
        <begin position="355"/>
        <end position="366"/>
    </location>
</feature>
<dbReference type="SUPFAM" id="SSF54236">
    <property type="entry name" value="Ubiquitin-like"/>
    <property type="match status" value="1"/>
</dbReference>
<dbReference type="InterPro" id="IPR001452">
    <property type="entry name" value="SH3_domain"/>
</dbReference>
<dbReference type="SUPFAM" id="SSF50044">
    <property type="entry name" value="SH3-domain"/>
    <property type="match status" value="2"/>
</dbReference>
<organism evidence="7 8">
    <name type="scientific">Wallemia mellicola</name>
    <dbReference type="NCBI Taxonomy" id="1708541"/>
    <lineage>
        <taxon>Eukaryota</taxon>
        <taxon>Fungi</taxon>
        <taxon>Dikarya</taxon>
        <taxon>Basidiomycota</taxon>
        <taxon>Wallemiomycotina</taxon>
        <taxon>Wallemiomycetes</taxon>
        <taxon>Wallemiales</taxon>
        <taxon>Wallemiaceae</taxon>
        <taxon>Wallemia</taxon>
    </lineage>
</organism>
<gene>
    <name evidence="7" type="ORF">E3Q17_00283</name>
</gene>
<evidence type="ECO:0000259" key="5">
    <source>
        <dbReference type="PROSITE" id="PS50105"/>
    </source>
</evidence>
<evidence type="ECO:0000256" key="2">
    <source>
        <dbReference type="PROSITE-ProRule" id="PRU00192"/>
    </source>
</evidence>
<feature type="region of interest" description="Disordered" evidence="3">
    <location>
        <begin position="198"/>
        <end position="234"/>
    </location>
</feature>
<protein>
    <recommendedName>
        <fullName evidence="9">RA-domain-containing protein</fullName>
    </recommendedName>
</protein>
<feature type="domain" description="Ras-associating" evidence="6">
    <location>
        <begin position="256"/>
        <end position="327"/>
    </location>
</feature>
<dbReference type="SMART" id="SM00326">
    <property type="entry name" value="SH3"/>
    <property type="match status" value="2"/>
</dbReference>
<dbReference type="InterPro" id="IPR029071">
    <property type="entry name" value="Ubiquitin-like_domsf"/>
</dbReference>
<dbReference type="Proteomes" id="UP000307169">
    <property type="component" value="Unassembled WGS sequence"/>
</dbReference>
<dbReference type="InterPro" id="IPR051569">
    <property type="entry name" value="SHANK"/>
</dbReference>
<dbReference type="PROSITE" id="PS50002">
    <property type="entry name" value="SH3"/>
    <property type="match status" value="1"/>
</dbReference>
<dbReference type="Pfam" id="PF00788">
    <property type="entry name" value="RA"/>
    <property type="match status" value="1"/>
</dbReference>
<dbReference type="Gene3D" id="3.10.20.90">
    <property type="entry name" value="Phosphatidylinositol 3-kinase Catalytic Subunit, Chain A, domain 1"/>
    <property type="match status" value="1"/>
</dbReference>
<dbReference type="SMART" id="SM00314">
    <property type="entry name" value="RA"/>
    <property type="match status" value="1"/>
</dbReference>
<dbReference type="GO" id="GO:0007165">
    <property type="term" value="P:signal transduction"/>
    <property type="evidence" value="ECO:0007669"/>
    <property type="project" value="InterPro"/>
</dbReference>
<feature type="domain" description="SAM" evidence="5">
    <location>
        <begin position="17"/>
        <end position="82"/>
    </location>
</feature>
<dbReference type="PROSITE" id="PS50105">
    <property type="entry name" value="SAM_DOMAIN"/>
    <property type="match status" value="1"/>
</dbReference>
<dbReference type="PANTHER" id="PTHR24135">
    <property type="entry name" value="SH3 AND MULTIPLE ANKYRIN REPEAT DOMAINS PROTEIN"/>
    <property type="match status" value="1"/>
</dbReference>
<feature type="region of interest" description="Disordered" evidence="3">
    <location>
        <begin position="341"/>
        <end position="367"/>
    </location>
</feature>
<evidence type="ECO:0008006" key="9">
    <source>
        <dbReference type="Google" id="ProtNLM"/>
    </source>
</evidence>
<evidence type="ECO:0000259" key="4">
    <source>
        <dbReference type="PROSITE" id="PS50002"/>
    </source>
</evidence>
<dbReference type="SUPFAM" id="SSF47769">
    <property type="entry name" value="SAM/Pointed domain"/>
    <property type="match status" value="1"/>
</dbReference>
<feature type="region of interest" description="Disordered" evidence="3">
    <location>
        <begin position="526"/>
        <end position="571"/>
    </location>
</feature>
<dbReference type="PANTHER" id="PTHR24135:SF28">
    <property type="entry name" value="LD13733P"/>
    <property type="match status" value="1"/>
</dbReference>
<evidence type="ECO:0000256" key="3">
    <source>
        <dbReference type="SAM" id="MobiDB-lite"/>
    </source>
</evidence>
<evidence type="ECO:0000259" key="6">
    <source>
        <dbReference type="PROSITE" id="PS50200"/>
    </source>
</evidence>
<dbReference type="SMART" id="SM00454">
    <property type="entry name" value="SAM"/>
    <property type="match status" value="1"/>
</dbReference>
<dbReference type="InterPro" id="IPR036028">
    <property type="entry name" value="SH3-like_dom_sf"/>
</dbReference>